<dbReference type="InterPro" id="IPR052157">
    <property type="entry name" value="BCAA_transport_permease"/>
</dbReference>
<feature type="transmembrane region" description="Helical" evidence="9">
    <location>
        <begin position="147"/>
        <end position="168"/>
    </location>
</feature>
<comment type="caution">
    <text evidence="10">The sequence shown here is derived from an EMBL/GenBank/DDBJ whole genome shotgun (WGS) entry which is preliminary data.</text>
</comment>
<keyword evidence="4 9" id="KW-0812">Transmembrane</keyword>
<sequence length="304" mass="32335">MTTFIQICIDAASLGSLYALAALGIGLLWGVMKLINFAHGDFISVGAYALIVPSSAVVPTLFIGAWPAPLMIPAVILVVASIALLAERLIFRPLRTADPSTLLVASFSLSFFLQYLILMIYGARPKAVTVGSTLNAELTLGPLRTTYIDVVTISATALLLVAVALFMTRTRFGIQMRAATQDFRMARMLGVRANAVIATAFAISGILAAIVSFLIVARTGTLAPRMASQLVMVGFVATVIGGMGSLVGCILGGFVVGVVSAFLQFVLPEDLRATRDAFVFIVVILMLLVRPEGLVRLRSQKERV</sequence>
<comment type="subcellular location">
    <subcellularLocation>
        <location evidence="1">Cell membrane</location>
        <topology evidence="1">Multi-pass membrane protein</topology>
    </subcellularLocation>
</comment>
<evidence type="ECO:0000256" key="6">
    <source>
        <dbReference type="ARBA" id="ARBA00022989"/>
    </source>
</evidence>
<evidence type="ECO:0000256" key="4">
    <source>
        <dbReference type="ARBA" id="ARBA00022692"/>
    </source>
</evidence>
<evidence type="ECO:0000256" key="9">
    <source>
        <dbReference type="SAM" id="Phobius"/>
    </source>
</evidence>
<organism evidence="10 11">
    <name type="scientific">Acuticoccus mangrovi</name>
    <dbReference type="NCBI Taxonomy" id="2796142"/>
    <lineage>
        <taxon>Bacteria</taxon>
        <taxon>Pseudomonadati</taxon>
        <taxon>Pseudomonadota</taxon>
        <taxon>Alphaproteobacteria</taxon>
        <taxon>Hyphomicrobiales</taxon>
        <taxon>Amorphaceae</taxon>
        <taxon>Acuticoccus</taxon>
    </lineage>
</organism>
<evidence type="ECO:0000256" key="5">
    <source>
        <dbReference type="ARBA" id="ARBA00022970"/>
    </source>
</evidence>
<dbReference type="RefSeq" id="WP_198883974.1">
    <property type="nucleotide sequence ID" value="NZ_JAEKJA010000023.1"/>
</dbReference>
<feature type="transmembrane region" description="Helical" evidence="9">
    <location>
        <begin position="102"/>
        <end position="123"/>
    </location>
</feature>
<keyword evidence="2" id="KW-0813">Transport</keyword>
<feature type="transmembrane region" description="Helical" evidence="9">
    <location>
        <begin position="247"/>
        <end position="267"/>
    </location>
</feature>
<keyword evidence="5" id="KW-0029">Amino-acid transport</keyword>
<feature type="transmembrane region" description="Helical" evidence="9">
    <location>
        <begin position="70"/>
        <end position="90"/>
    </location>
</feature>
<dbReference type="GO" id="GO:0022857">
    <property type="term" value="F:transmembrane transporter activity"/>
    <property type="evidence" value="ECO:0007669"/>
    <property type="project" value="InterPro"/>
</dbReference>
<dbReference type="EMBL" id="JAEKJA010000023">
    <property type="protein sequence ID" value="MBJ3778070.1"/>
    <property type="molecule type" value="Genomic_DNA"/>
</dbReference>
<dbReference type="CDD" id="cd06582">
    <property type="entry name" value="TM_PBP1_LivH_like"/>
    <property type="match status" value="1"/>
</dbReference>
<dbReference type="GO" id="GO:0005886">
    <property type="term" value="C:plasma membrane"/>
    <property type="evidence" value="ECO:0007669"/>
    <property type="project" value="UniProtKB-SubCell"/>
</dbReference>
<reference evidence="10" key="1">
    <citation type="submission" date="2020-12" db="EMBL/GenBank/DDBJ databases">
        <title>Bacterial taxonomy.</title>
        <authorList>
            <person name="Pan X."/>
        </authorList>
    </citation>
    <scope>NUCLEOTIDE SEQUENCE</scope>
    <source>
        <strain evidence="10">B2012</strain>
    </source>
</reference>
<gene>
    <name evidence="10" type="ORF">JCR33_20385</name>
</gene>
<dbReference type="PANTHER" id="PTHR11795:SF445">
    <property type="entry name" value="AMINO ACID ABC TRANSPORTER PERMEASE PROTEIN"/>
    <property type="match status" value="1"/>
</dbReference>
<evidence type="ECO:0000256" key="3">
    <source>
        <dbReference type="ARBA" id="ARBA00022475"/>
    </source>
</evidence>
<dbReference type="Proteomes" id="UP000609531">
    <property type="component" value="Unassembled WGS sequence"/>
</dbReference>
<evidence type="ECO:0000256" key="7">
    <source>
        <dbReference type="ARBA" id="ARBA00023136"/>
    </source>
</evidence>
<feature type="transmembrane region" description="Helical" evidence="9">
    <location>
        <begin position="222"/>
        <end position="240"/>
    </location>
</feature>
<keyword evidence="3" id="KW-1003">Cell membrane</keyword>
<keyword evidence="6 9" id="KW-1133">Transmembrane helix</keyword>
<evidence type="ECO:0000256" key="8">
    <source>
        <dbReference type="ARBA" id="ARBA00037998"/>
    </source>
</evidence>
<evidence type="ECO:0000256" key="2">
    <source>
        <dbReference type="ARBA" id="ARBA00022448"/>
    </source>
</evidence>
<name>A0A934IST0_9HYPH</name>
<protein>
    <submittedName>
        <fullName evidence="10">Branched-chain amino acid ABC transporter permease</fullName>
    </submittedName>
</protein>
<accession>A0A934IST0</accession>
<evidence type="ECO:0000313" key="11">
    <source>
        <dbReference type="Proteomes" id="UP000609531"/>
    </source>
</evidence>
<feature type="transmembrane region" description="Helical" evidence="9">
    <location>
        <begin position="273"/>
        <end position="289"/>
    </location>
</feature>
<keyword evidence="7 9" id="KW-0472">Membrane</keyword>
<evidence type="ECO:0000256" key="1">
    <source>
        <dbReference type="ARBA" id="ARBA00004651"/>
    </source>
</evidence>
<dbReference type="InterPro" id="IPR001851">
    <property type="entry name" value="ABC_transp_permease"/>
</dbReference>
<feature type="transmembrane region" description="Helical" evidence="9">
    <location>
        <begin position="12"/>
        <end position="30"/>
    </location>
</feature>
<dbReference type="AlphaFoldDB" id="A0A934IST0"/>
<dbReference type="PANTHER" id="PTHR11795">
    <property type="entry name" value="BRANCHED-CHAIN AMINO ACID TRANSPORT SYSTEM PERMEASE PROTEIN LIVH"/>
    <property type="match status" value="1"/>
</dbReference>
<feature type="transmembrane region" description="Helical" evidence="9">
    <location>
        <begin position="42"/>
        <end position="64"/>
    </location>
</feature>
<feature type="transmembrane region" description="Helical" evidence="9">
    <location>
        <begin position="189"/>
        <end position="216"/>
    </location>
</feature>
<comment type="similarity">
    <text evidence="8">Belongs to the binding-protein-dependent transport system permease family. LivHM subfamily.</text>
</comment>
<dbReference type="GO" id="GO:0006865">
    <property type="term" value="P:amino acid transport"/>
    <property type="evidence" value="ECO:0007669"/>
    <property type="project" value="UniProtKB-KW"/>
</dbReference>
<dbReference type="Pfam" id="PF02653">
    <property type="entry name" value="BPD_transp_2"/>
    <property type="match status" value="1"/>
</dbReference>
<proteinExistence type="inferred from homology"/>
<evidence type="ECO:0000313" key="10">
    <source>
        <dbReference type="EMBL" id="MBJ3778070.1"/>
    </source>
</evidence>
<keyword evidence="11" id="KW-1185">Reference proteome</keyword>